<dbReference type="KEGG" id="bpg:Bathy15g02080"/>
<comment type="pathway">
    <text evidence="1">Carotenoid biosynthesis.</text>
</comment>
<dbReference type="Pfam" id="PF01593">
    <property type="entry name" value="Amino_oxidase"/>
    <property type="match status" value="1"/>
</dbReference>
<evidence type="ECO:0000313" key="6">
    <source>
        <dbReference type="EMBL" id="CCO19905.1"/>
    </source>
</evidence>
<dbReference type="InterPro" id="IPR036188">
    <property type="entry name" value="FAD/NAD-bd_sf"/>
</dbReference>
<evidence type="ECO:0000256" key="4">
    <source>
        <dbReference type="SAM" id="MobiDB-lite"/>
    </source>
</evidence>
<name>K8F545_9CHLO</name>
<dbReference type="EMBL" id="FO082264">
    <property type="protein sequence ID" value="CCO19905.1"/>
    <property type="molecule type" value="Genomic_DNA"/>
</dbReference>
<feature type="domain" description="Amine oxidase" evidence="5">
    <location>
        <begin position="31"/>
        <end position="313"/>
    </location>
</feature>
<reference evidence="6 7" key="1">
    <citation type="submission" date="2011-10" db="EMBL/GenBank/DDBJ databases">
        <authorList>
            <person name="Genoscope - CEA"/>
        </authorList>
    </citation>
    <scope>NUCLEOTIDE SEQUENCE [LARGE SCALE GENOMIC DNA]</scope>
    <source>
        <strain evidence="6 7">RCC 1105</strain>
    </source>
</reference>
<dbReference type="STRING" id="41875.K8F545"/>
<keyword evidence="7" id="KW-1185">Reference proteome</keyword>
<dbReference type="RefSeq" id="XP_007508819.1">
    <property type="nucleotide sequence ID" value="XM_007508757.1"/>
</dbReference>
<sequence>MDNENDIVTRSTNDSDGKNKNKAIVVGAGVGGLGMASRLAFNGYKVTILEQNDSVGGRCRSEQFDSEFRFDTGPSLLLLPDRYREQFTAVGETFETYVSIERCDPAYRAHFGDHTTLDLLYDAEKMRKQLDDVEEGAGGAYLDWLGRARASLDYGVAAFIDKDANSVLDFVNPQRVVPLALRVNPVDLLLSQHRQMSSYFKDKRLRALFTYQNLYVGLSPYNAPGVFSLLAATELTDGVWYPMGGFKNVGNALQTLCDKFGVETRLNSKVTEICTQEDASVDEKFSSTGRKVTGVKLEDGTVLDADVVVANPDIPRVFDDLLESVPEAAAEASRQEQMDYSCSIIEFNWCLKTQIPDLLHHNVFLSGEYETGWNRPATPEDFAAPKQHNFYCCNPVYTDKSCAPDGCAALMIEFPVANIQEQIDICKKRGVPVPTEKEMVDAAREALFRRFREAGHGELSEIIEKEDVRTPAEWRDMYNIKNGAVFGLSHGLLQLAAFRPPTRTGIKSLDTPSVSGLHFVGASTRPGNGVPLVLMGVKVVAEAILKQHGSFKT</sequence>
<dbReference type="PANTHER" id="PTHR43734:SF1">
    <property type="entry name" value="PHYTOENE DESATURASE"/>
    <property type="match status" value="1"/>
</dbReference>
<evidence type="ECO:0000256" key="2">
    <source>
        <dbReference type="ARBA" id="ARBA00022746"/>
    </source>
</evidence>
<evidence type="ECO:0000256" key="1">
    <source>
        <dbReference type="ARBA" id="ARBA00004829"/>
    </source>
</evidence>
<organism evidence="6 7">
    <name type="scientific">Bathycoccus prasinos</name>
    <dbReference type="NCBI Taxonomy" id="41875"/>
    <lineage>
        <taxon>Eukaryota</taxon>
        <taxon>Viridiplantae</taxon>
        <taxon>Chlorophyta</taxon>
        <taxon>Mamiellophyceae</taxon>
        <taxon>Mamiellales</taxon>
        <taxon>Bathycoccaceae</taxon>
        <taxon>Bathycoccus</taxon>
    </lineage>
</organism>
<dbReference type="InterPro" id="IPR014105">
    <property type="entry name" value="Carotenoid/retinoid_OxRdtase"/>
</dbReference>
<evidence type="ECO:0000259" key="5">
    <source>
        <dbReference type="Pfam" id="PF01593"/>
    </source>
</evidence>
<evidence type="ECO:0000256" key="3">
    <source>
        <dbReference type="ARBA" id="ARBA00023002"/>
    </source>
</evidence>
<feature type="compositionally biased region" description="Polar residues" evidence="4">
    <location>
        <begin position="1"/>
        <end position="12"/>
    </location>
</feature>
<dbReference type="PANTHER" id="PTHR43734">
    <property type="entry name" value="PHYTOENE DESATURASE"/>
    <property type="match status" value="1"/>
</dbReference>
<proteinExistence type="predicted"/>
<feature type="region of interest" description="Disordered" evidence="4">
    <location>
        <begin position="1"/>
        <end position="20"/>
    </location>
</feature>
<dbReference type="InterPro" id="IPR002937">
    <property type="entry name" value="Amino_oxidase"/>
</dbReference>
<dbReference type="NCBIfam" id="TIGR02734">
    <property type="entry name" value="crtI_fam"/>
    <property type="match status" value="1"/>
</dbReference>
<dbReference type="SUPFAM" id="SSF51905">
    <property type="entry name" value="FAD/NAD(P)-binding domain"/>
    <property type="match status" value="1"/>
</dbReference>
<gene>
    <name evidence="6" type="ordered locus">Bathy15g02080</name>
</gene>
<keyword evidence="3" id="KW-0560">Oxidoreductase</keyword>
<keyword evidence="2" id="KW-0125">Carotenoid biosynthesis</keyword>
<protein>
    <submittedName>
        <fullName evidence="6">Phytoene desaturase</fullName>
    </submittedName>
</protein>
<dbReference type="OrthoDB" id="7777654at2759"/>
<dbReference type="AlphaFoldDB" id="K8F545"/>
<evidence type="ECO:0000313" key="7">
    <source>
        <dbReference type="Proteomes" id="UP000198341"/>
    </source>
</evidence>
<accession>K8F545</accession>
<dbReference type="Gene3D" id="3.50.50.60">
    <property type="entry name" value="FAD/NAD(P)-binding domain"/>
    <property type="match status" value="2"/>
</dbReference>
<dbReference type="GO" id="GO:0016491">
    <property type="term" value="F:oxidoreductase activity"/>
    <property type="evidence" value="ECO:0007669"/>
    <property type="project" value="UniProtKB-KW"/>
</dbReference>
<dbReference type="GeneID" id="19011431"/>
<dbReference type="Proteomes" id="UP000198341">
    <property type="component" value="Chromosome 15"/>
</dbReference>
<dbReference type="eggNOG" id="KOG4254">
    <property type="taxonomic scope" value="Eukaryota"/>
</dbReference>
<dbReference type="GO" id="GO:0016117">
    <property type="term" value="P:carotenoid biosynthetic process"/>
    <property type="evidence" value="ECO:0007669"/>
    <property type="project" value="UniProtKB-KW"/>
</dbReference>